<organism evidence="1 2">
    <name type="scientific">Xanthomonas bonasiae</name>
    <dbReference type="NCBI Taxonomy" id="2810351"/>
    <lineage>
        <taxon>Bacteria</taxon>
        <taxon>Pseudomonadati</taxon>
        <taxon>Pseudomonadota</taxon>
        <taxon>Gammaproteobacteria</taxon>
        <taxon>Lysobacterales</taxon>
        <taxon>Lysobacteraceae</taxon>
        <taxon>Xanthomonas</taxon>
    </lineage>
</organism>
<sequence>MTAAPTLPPALQPWHAWLAWFEPDIAAMLGDWLVRLEPLLGRGAARVQHGIADPDGIEDLRRRGPYERLLLSEWAVADLLPDEFLRRAAHHEHLFLAPKLIQRQTDALVVALFDAGPTQRGAPRLLHVAMWILLARRAQAARARFAWGVLQRPGEMHDAGTADALRGLLQARTHQLATDSERSAWRAHLARSGQAASECWWMTGNDEAAAIGDHSVKIRQDFDGQLHVAVRTGHARRELVLGIPRSPCAAHLLRGDFSAPPTQPVAAPSDTLKGRLSLRQPPLFSVDGRYVALPLAGEHQAVMLKIPREGRHKKAAPRYSAWTSDADLIGGVIVHKDFAGIVATQGRGLYFWKMPGFSVVTRPPADAFDTVPGTARWLRCAWLKGGAQKAQTQRVVALDGAGHLLSWTNASTRPGRDAPAHAKVDDDVLAMQQIDAQRLVYARYASGHLRISYLHREGNTELLTQLTAPSRPSQLVFRGLMRDGQWQGAICLEYRSDQRDGGRVYRLYQGGPQDGYSELELRPPPAWKLLGLVPDPNSAERSQLLMLRPDRRTLVAIGEHGQEILYQASSDISAASVSFDGDAVALVDLAGQLLVLGDGGRRVLMRAHGQRGGDLDG</sequence>
<name>A0ABS3B7M8_9XANT</name>
<gene>
    <name evidence="1" type="ORF">JR064_14760</name>
</gene>
<accession>A0ABS3B7M8</accession>
<comment type="caution">
    <text evidence="1">The sequence shown here is derived from an EMBL/GenBank/DDBJ whole genome shotgun (WGS) entry which is preliminary data.</text>
</comment>
<protein>
    <submittedName>
        <fullName evidence="1">Uncharacterized protein</fullName>
    </submittedName>
</protein>
<keyword evidence="2" id="KW-1185">Reference proteome</keyword>
<evidence type="ECO:0000313" key="2">
    <source>
        <dbReference type="Proteomes" id="UP000695802"/>
    </source>
</evidence>
<proteinExistence type="predicted"/>
<dbReference type="RefSeq" id="WP_206230216.1">
    <property type="nucleotide sequence ID" value="NZ_JAFIWB010000017.1"/>
</dbReference>
<dbReference type="EMBL" id="JAFIWB010000017">
    <property type="protein sequence ID" value="MBN6103426.1"/>
    <property type="molecule type" value="Genomic_DNA"/>
</dbReference>
<evidence type="ECO:0000313" key="1">
    <source>
        <dbReference type="EMBL" id="MBN6103426.1"/>
    </source>
</evidence>
<dbReference type="Proteomes" id="UP000695802">
    <property type="component" value="Unassembled WGS sequence"/>
</dbReference>
<reference evidence="1 2" key="1">
    <citation type="submission" date="2021-02" db="EMBL/GenBank/DDBJ databases">
        <title>Taxonomically Unique Crown Gall-Associated Xanthomonas Stains Have Deficiency in Virulence Repertories.</title>
        <authorList>
            <person name="Mafakheri H."/>
            <person name="Taghavi S.M."/>
            <person name="Dimkic I."/>
            <person name="Nemanja K."/>
            <person name="Osdaghi E."/>
        </authorList>
    </citation>
    <scope>NUCLEOTIDE SEQUENCE [LARGE SCALE GENOMIC DNA]</scope>
    <source>
        <strain evidence="1 2">FX4</strain>
    </source>
</reference>